<dbReference type="Proteomes" id="UP000001369">
    <property type="component" value="Chromosome"/>
</dbReference>
<feature type="modified residue" description="N6-(pyridoxal phosphate)lysine" evidence="3">
    <location>
        <position position="181"/>
    </location>
</feature>
<dbReference type="PANTHER" id="PTHR30244:SF34">
    <property type="entry name" value="DTDP-4-AMINO-4,6-DIDEOXYGALACTOSE TRANSAMINASE"/>
    <property type="match status" value="1"/>
</dbReference>
<dbReference type="InterPro" id="IPR015421">
    <property type="entry name" value="PyrdxlP-dep_Trfase_major"/>
</dbReference>
<dbReference type="Pfam" id="PF01041">
    <property type="entry name" value="DegT_DnrJ_EryC1"/>
    <property type="match status" value="1"/>
</dbReference>
<accession>C1DTB2</accession>
<dbReference type="InterPro" id="IPR015422">
    <property type="entry name" value="PyrdxlP-dep_Trfase_small"/>
</dbReference>
<dbReference type="PANTHER" id="PTHR30244">
    <property type="entry name" value="TRANSAMINASE"/>
    <property type="match status" value="1"/>
</dbReference>
<protein>
    <submittedName>
        <fullName evidence="5">Spore coat polysaccharide biosynthesis protein SpsC</fullName>
    </submittedName>
</protein>
<evidence type="ECO:0000256" key="2">
    <source>
        <dbReference type="PIRSR" id="PIRSR000390-1"/>
    </source>
</evidence>
<dbReference type="RefSeq" id="WP_012673735.1">
    <property type="nucleotide sequence ID" value="NC_012438.1"/>
</dbReference>
<evidence type="ECO:0000256" key="3">
    <source>
        <dbReference type="PIRSR" id="PIRSR000390-2"/>
    </source>
</evidence>
<dbReference type="InterPro" id="IPR000653">
    <property type="entry name" value="DegT/StrS_aminotransferase"/>
</dbReference>
<gene>
    <name evidence="5" type="ordered locus">SULAZ_0355</name>
</gene>
<dbReference type="PIRSF" id="PIRSF000390">
    <property type="entry name" value="PLP_StrS"/>
    <property type="match status" value="1"/>
</dbReference>
<organism evidence="5 6">
    <name type="scientific">Sulfurihydrogenibium azorense (strain DSM 15241 / OCM 825 / Az-Fu1)</name>
    <dbReference type="NCBI Taxonomy" id="204536"/>
    <lineage>
        <taxon>Bacteria</taxon>
        <taxon>Pseudomonadati</taxon>
        <taxon>Aquificota</taxon>
        <taxon>Aquificia</taxon>
        <taxon>Aquificales</taxon>
        <taxon>Hydrogenothermaceae</taxon>
        <taxon>Sulfurihydrogenibium</taxon>
    </lineage>
</organism>
<evidence type="ECO:0000313" key="6">
    <source>
        <dbReference type="Proteomes" id="UP000001369"/>
    </source>
</evidence>
<reference evidence="5 6" key="1">
    <citation type="journal article" date="2009" name="J. Bacteriol.">
        <title>Complete and draft genome sequences of six members of the Aquificales.</title>
        <authorList>
            <person name="Reysenbach A.L."/>
            <person name="Hamamura N."/>
            <person name="Podar M."/>
            <person name="Griffiths E."/>
            <person name="Ferreira S."/>
            <person name="Hochstein R."/>
            <person name="Heidelberg J."/>
            <person name="Johnson J."/>
            <person name="Mead D."/>
            <person name="Pohorille A."/>
            <person name="Sarmiento M."/>
            <person name="Schweighofer K."/>
            <person name="Seshadri R."/>
            <person name="Voytek M.A."/>
        </authorList>
    </citation>
    <scope>NUCLEOTIDE SEQUENCE [LARGE SCALE GENOMIC DNA]</scope>
    <source>
        <strain evidence="6">Az-Fu1 / DSM 15241 / OCM 825</strain>
    </source>
</reference>
<sequence>MQIPFHRPYITEDEINEVVDSLKKGWITMGYKTVEFENRFKEYIGSKNAVAVNSCTAGLHLALRAIGLKEGDEVIVPTITFVATAEVVNYFKAKPVLVDVEKDTHLIDASKIEEKITPKTKAIIPVHYSGQPADMDEILEIAKKYNLFVIEDAAHSLPAWYKGRIVGIIGDITAFSFYATKTLATGEGGMITTDNDEWAEKIRILRLHGISKDAWKRYSKEGSWEYDVLDNGYKYNMTDINAALGLAQLKKLHWMWEERVRIADAYNHAFKEYEELIPYIVKSDRVSSWHLYPLKLNLEALKISRNQFIEELKSRGIGTSIHFIPLYRFSYYKDQGYDKNYPNSEWIFEKVLSLPIFPGMTQQEVNYIIENVIDIVNKNKR</sequence>
<dbReference type="AlphaFoldDB" id="C1DTB2"/>
<dbReference type="GO" id="GO:0000271">
    <property type="term" value="P:polysaccharide biosynthetic process"/>
    <property type="evidence" value="ECO:0007669"/>
    <property type="project" value="TreeGrafter"/>
</dbReference>
<dbReference type="HOGENOM" id="CLU_033332_0_3_0"/>
<dbReference type="OrthoDB" id="9810913at2"/>
<keyword evidence="6" id="KW-1185">Reference proteome</keyword>
<dbReference type="eggNOG" id="COG0399">
    <property type="taxonomic scope" value="Bacteria"/>
</dbReference>
<dbReference type="EMBL" id="CP001229">
    <property type="protein sequence ID" value="ACN98410.1"/>
    <property type="molecule type" value="Genomic_DNA"/>
</dbReference>
<name>C1DTB2_SULAA</name>
<proteinExistence type="inferred from homology"/>
<feature type="active site" description="Proton acceptor" evidence="2">
    <location>
        <position position="181"/>
    </location>
</feature>
<evidence type="ECO:0000256" key="4">
    <source>
        <dbReference type="RuleBase" id="RU004508"/>
    </source>
</evidence>
<dbReference type="InterPro" id="IPR015424">
    <property type="entry name" value="PyrdxlP-dep_Trfase"/>
</dbReference>
<dbReference type="Gene3D" id="3.90.1150.10">
    <property type="entry name" value="Aspartate Aminotransferase, domain 1"/>
    <property type="match status" value="1"/>
</dbReference>
<dbReference type="STRING" id="204536.SULAZ_0355"/>
<evidence type="ECO:0000313" key="5">
    <source>
        <dbReference type="EMBL" id="ACN98410.1"/>
    </source>
</evidence>
<keyword evidence="3 4" id="KW-0663">Pyridoxal phosphate</keyword>
<comment type="similarity">
    <text evidence="1 4">Belongs to the DegT/DnrJ/EryC1 family.</text>
</comment>
<dbReference type="SUPFAM" id="SSF53383">
    <property type="entry name" value="PLP-dependent transferases"/>
    <property type="match status" value="1"/>
</dbReference>
<dbReference type="Gene3D" id="3.40.640.10">
    <property type="entry name" value="Type I PLP-dependent aspartate aminotransferase-like (Major domain)"/>
    <property type="match status" value="1"/>
</dbReference>
<dbReference type="GO" id="GO:0008483">
    <property type="term" value="F:transaminase activity"/>
    <property type="evidence" value="ECO:0007669"/>
    <property type="project" value="TreeGrafter"/>
</dbReference>
<dbReference type="GO" id="GO:0030170">
    <property type="term" value="F:pyridoxal phosphate binding"/>
    <property type="evidence" value="ECO:0007669"/>
    <property type="project" value="TreeGrafter"/>
</dbReference>
<dbReference type="KEGG" id="saf:SULAZ_0355"/>
<evidence type="ECO:0000256" key="1">
    <source>
        <dbReference type="ARBA" id="ARBA00037999"/>
    </source>
</evidence>
<dbReference type="CDD" id="cd00616">
    <property type="entry name" value="AHBA_syn"/>
    <property type="match status" value="1"/>
</dbReference>